<organism evidence="1">
    <name type="scientific">marine sediment metagenome</name>
    <dbReference type="NCBI Taxonomy" id="412755"/>
    <lineage>
        <taxon>unclassified sequences</taxon>
        <taxon>metagenomes</taxon>
        <taxon>ecological metagenomes</taxon>
    </lineage>
</organism>
<name>X0YAN3_9ZZZZ</name>
<evidence type="ECO:0008006" key="2">
    <source>
        <dbReference type="Google" id="ProtNLM"/>
    </source>
</evidence>
<dbReference type="InterPro" id="IPR027417">
    <property type="entry name" value="P-loop_NTPase"/>
</dbReference>
<dbReference type="Gene3D" id="3.40.50.300">
    <property type="entry name" value="P-loop containing nucleotide triphosphate hydrolases"/>
    <property type="match status" value="1"/>
</dbReference>
<sequence>GIICVDMLGEGFDLPNLKIAALHAPHESFPVTLQFIGRFARTNAENIGTAKIIAVPERIQKNVRKLYDSDKNWQEIIPELYEVIRGKDKSTRLFTSQVSQTYISEALGDEALKDLSLDSLMPFQHVKIYELPDPDGANLDANIKLGKLEVVRRELVGEPPSLILLTKETIFPRWTSLKTFASIEYDLLVIYFDRGTKLLFINSSRRNEIIYQSIASQLAISKYRPLSLYEIN</sequence>
<evidence type="ECO:0000313" key="1">
    <source>
        <dbReference type="EMBL" id="GAG52895.1"/>
    </source>
</evidence>
<protein>
    <recommendedName>
        <fullName evidence="2">Helicase C-terminal domain-containing protein</fullName>
    </recommendedName>
</protein>
<dbReference type="EMBL" id="BARS01052336">
    <property type="protein sequence ID" value="GAG52895.1"/>
    <property type="molecule type" value="Genomic_DNA"/>
</dbReference>
<dbReference type="SUPFAM" id="SSF52540">
    <property type="entry name" value="P-loop containing nucleoside triphosphate hydrolases"/>
    <property type="match status" value="1"/>
</dbReference>
<dbReference type="CDD" id="cd18785">
    <property type="entry name" value="SF2_C"/>
    <property type="match status" value="1"/>
</dbReference>
<feature type="non-terminal residue" evidence="1">
    <location>
        <position position="1"/>
    </location>
</feature>
<feature type="non-terminal residue" evidence="1">
    <location>
        <position position="232"/>
    </location>
</feature>
<comment type="caution">
    <text evidence="1">The sequence shown here is derived from an EMBL/GenBank/DDBJ whole genome shotgun (WGS) entry which is preliminary data.</text>
</comment>
<gene>
    <name evidence="1" type="ORF">S01H1_77823</name>
</gene>
<reference evidence="1" key="1">
    <citation type="journal article" date="2014" name="Front. Microbiol.">
        <title>High frequency of phylogenetically diverse reductive dehalogenase-homologous genes in deep subseafloor sedimentary metagenomes.</title>
        <authorList>
            <person name="Kawai M."/>
            <person name="Futagami T."/>
            <person name="Toyoda A."/>
            <person name="Takaki Y."/>
            <person name="Nishi S."/>
            <person name="Hori S."/>
            <person name="Arai W."/>
            <person name="Tsubouchi T."/>
            <person name="Morono Y."/>
            <person name="Uchiyama I."/>
            <person name="Ito T."/>
            <person name="Fujiyama A."/>
            <person name="Inagaki F."/>
            <person name="Takami H."/>
        </authorList>
    </citation>
    <scope>NUCLEOTIDE SEQUENCE</scope>
    <source>
        <strain evidence="1">Expedition CK06-06</strain>
    </source>
</reference>
<proteinExistence type="predicted"/>
<dbReference type="AlphaFoldDB" id="X0YAN3"/>
<accession>X0YAN3</accession>